<dbReference type="CDD" id="cd00275">
    <property type="entry name" value="C2_PLC_like"/>
    <property type="match status" value="1"/>
</dbReference>
<dbReference type="GO" id="GO:0005509">
    <property type="term" value="F:calcium ion binding"/>
    <property type="evidence" value="ECO:0007669"/>
    <property type="project" value="InterPro"/>
</dbReference>
<evidence type="ECO:0000256" key="28">
    <source>
        <dbReference type="ARBA" id="ARBA00023257"/>
    </source>
</evidence>
<keyword evidence="22" id="KW-0406">Ion transport</keyword>
<dbReference type="Pfam" id="PF00930">
    <property type="entry name" value="DPPIV_N"/>
    <property type="match status" value="1"/>
</dbReference>
<evidence type="ECO:0000256" key="1">
    <source>
        <dbReference type="ARBA" id="ARBA00001257"/>
    </source>
</evidence>
<evidence type="ECO:0000259" key="38">
    <source>
        <dbReference type="PROSITE" id="PS50004"/>
    </source>
</evidence>
<dbReference type="InterPro" id="IPR035892">
    <property type="entry name" value="C2_domain_sf"/>
</dbReference>
<feature type="domain" description="PH" evidence="37">
    <location>
        <begin position="20"/>
        <end position="128"/>
    </location>
</feature>
<evidence type="ECO:0000256" key="35">
    <source>
        <dbReference type="SAM" id="MobiDB-lite"/>
    </source>
</evidence>
<dbReference type="InterPro" id="IPR017946">
    <property type="entry name" value="PLC-like_Pdiesterase_TIM-brl"/>
</dbReference>
<dbReference type="Gene3D" id="1.10.238.10">
    <property type="entry name" value="EF-hand"/>
    <property type="match status" value="2"/>
</dbReference>
<feature type="region of interest" description="Disordered" evidence="35">
    <location>
        <begin position="457"/>
        <end position="498"/>
    </location>
</feature>
<dbReference type="SUPFAM" id="SSF49562">
    <property type="entry name" value="C2 domain (Calcium/lipid-binding domain, CaLB)"/>
    <property type="match status" value="1"/>
</dbReference>
<dbReference type="Pfam" id="PF10613">
    <property type="entry name" value="Lig_chan-Glu_bd"/>
    <property type="match status" value="1"/>
</dbReference>
<keyword evidence="8" id="KW-1003">Cell membrane</keyword>
<keyword evidence="28" id="KW-0628">Postsynaptic cell membrane</keyword>
<dbReference type="Pfam" id="PF00060">
    <property type="entry name" value="Lig_chan"/>
    <property type="match status" value="1"/>
</dbReference>
<dbReference type="InterPro" id="IPR001849">
    <property type="entry name" value="PH_domain"/>
</dbReference>
<feature type="domain" description="EF-hand" evidence="40">
    <location>
        <begin position="189"/>
        <end position="225"/>
    </location>
</feature>
<dbReference type="Pfam" id="PF00388">
    <property type="entry name" value="PI-PLC-X"/>
    <property type="match status" value="1"/>
</dbReference>
<dbReference type="FunFam" id="2.140.10.30:FF:000002">
    <property type="entry name" value="Dipeptidyl peptidase 8-like isoform"/>
    <property type="match status" value="1"/>
</dbReference>
<dbReference type="InterPro" id="IPR011993">
    <property type="entry name" value="PH-like_dom_sf"/>
</dbReference>
<keyword evidence="23 34" id="KW-0443">Lipid metabolism</keyword>
<keyword evidence="25" id="KW-0675">Receptor</keyword>
<dbReference type="FunFam" id="1.10.287.70:FF:000143">
    <property type="entry name" value="Probable glutamate receptor"/>
    <property type="match status" value="1"/>
</dbReference>
<dbReference type="Gene3D" id="3.40.50.1820">
    <property type="entry name" value="alpha/beta hydrolase"/>
    <property type="match status" value="1"/>
</dbReference>
<dbReference type="FunFam" id="3.20.20.190:FF:000002">
    <property type="entry name" value="Phosphoinositide phospholipase C"/>
    <property type="match status" value="1"/>
</dbReference>
<evidence type="ECO:0000259" key="37">
    <source>
        <dbReference type="PROSITE" id="PS50003"/>
    </source>
</evidence>
<feature type="transmembrane region" description="Helical" evidence="36">
    <location>
        <begin position="1914"/>
        <end position="1935"/>
    </location>
</feature>
<dbReference type="SUPFAM" id="SSF53474">
    <property type="entry name" value="alpha/beta-Hydrolases"/>
    <property type="match status" value="1"/>
</dbReference>
<dbReference type="InterPro" id="IPR029058">
    <property type="entry name" value="AB_hydrolase_fold"/>
</dbReference>
<keyword evidence="14" id="KW-0732">Signal</keyword>
<dbReference type="InterPro" id="IPR011992">
    <property type="entry name" value="EF-hand-dom_pair"/>
</dbReference>
<dbReference type="PANTHER" id="PTHR10336:SF166">
    <property type="entry name" value="1-PHOSPHATIDYLINOSITOL 4,5-BISPHOSPHATE PHOSPHODIESTERASE ETA-2"/>
    <property type="match status" value="1"/>
</dbReference>
<evidence type="ECO:0000256" key="17">
    <source>
        <dbReference type="ARBA" id="ARBA00022825"/>
    </source>
</evidence>
<feature type="compositionally biased region" description="Basic and acidic residues" evidence="35">
    <location>
        <begin position="1051"/>
        <end position="1064"/>
    </location>
</feature>
<dbReference type="FunFam" id="3.40.50.1820:FF:000016">
    <property type="entry name" value="Dipeptidyl peptidase 8-like isoform"/>
    <property type="match status" value="1"/>
</dbReference>
<reference evidence="41 42" key="1">
    <citation type="submission" date="2021-06" db="EMBL/GenBank/DDBJ databases">
        <title>Chromosome-level genome assembly of the red-tail catfish (Hemibagrus wyckioides).</title>
        <authorList>
            <person name="Shao F."/>
        </authorList>
    </citation>
    <scope>NUCLEOTIDE SEQUENCE [LARGE SCALE GENOMIC DNA]</scope>
    <source>
        <strain evidence="41">EC202008001</strain>
        <tissue evidence="41">Blood</tissue>
    </source>
</reference>
<dbReference type="Gene3D" id="2.30.29.30">
    <property type="entry name" value="Pleckstrin-homology domain (PH domain)/Phosphotyrosine-binding domain (PTB)"/>
    <property type="match status" value="1"/>
</dbReference>
<feature type="compositionally biased region" description="Basic residues" evidence="35">
    <location>
        <begin position="603"/>
        <end position="613"/>
    </location>
</feature>
<evidence type="ECO:0000256" key="7">
    <source>
        <dbReference type="ARBA" id="ARBA00022448"/>
    </source>
</evidence>
<keyword evidence="27" id="KW-0807">Transducer</keyword>
<accession>A0A9D3P3D9</accession>
<dbReference type="InterPro" id="IPR001375">
    <property type="entry name" value="Peptidase_S9_cat"/>
</dbReference>
<dbReference type="SUPFAM" id="SSF81324">
    <property type="entry name" value="Voltage-gated potassium channels"/>
    <property type="match status" value="1"/>
</dbReference>
<dbReference type="SUPFAM" id="SSF82171">
    <property type="entry name" value="DPP6 N-terminal domain-like"/>
    <property type="match status" value="1"/>
</dbReference>
<protein>
    <recommendedName>
        <fullName evidence="34">Phosphoinositide phospholipase C</fullName>
        <ecNumber evidence="34">3.1.4.11</ecNumber>
    </recommendedName>
</protein>
<evidence type="ECO:0000256" key="33">
    <source>
        <dbReference type="ARBA" id="ARBA00054490"/>
    </source>
</evidence>
<dbReference type="PRINTS" id="PR00390">
    <property type="entry name" value="PHPHLIPASEC"/>
</dbReference>
<dbReference type="GO" id="GO:0008239">
    <property type="term" value="F:dipeptidyl-peptidase activity"/>
    <property type="evidence" value="ECO:0007669"/>
    <property type="project" value="UniProtKB-EC"/>
</dbReference>
<feature type="transmembrane region" description="Helical" evidence="36">
    <location>
        <begin position="1733"/>
        <end position="1754"/>
    </location>
</feature>
<evidence type="ECO:0000256" key="16">
    <source>
        <dbReference type="ARBA" id="ARBA00022801"/>
    </source>
</evidence>
<dbReference type="GO" id="GO:0016042">
    <property type="term" value="P:lipid catabolic process"/>
    <property type="evidence" value="ECO:0007669"/>
    <property type="project" value="UniProtKB-KW"/>
</dbReference>
<feature type="compositionally biased region" description="Polar residues" evidence="35">
    <location>
        <begin position="1015"/>
        <end position="1027"/>
    </location>
</feature>
<comment type="function">
    <text evidence="33">The production of the second messenger molecules diacylglycerol (DAG) and inositol 1,4,5-trisphosphate (IP3) is mediated by activated phosphatidylinositol-specific phospholipase C enzymes. This phospholipase activity is very sensitive to calcium. May be important for formation and maintenance of the neuronal network in the postnatal brain.</text>
</comment>
<evidence type="ECO:0000256" key="26">
    <source>
        <dbReference type="ARBA" id="ARBA00023180"/>
    </source>
</evidence>
<keyword evidence="7" id="KW-0813">Transport</keyword>
<dbReference type="InterPro" id="IPR001711">
    <property type="entry name" value="PLipase_C_Pinositol-sp_Y"/>
</dbReference>
<dbReference type="FunFam" id="2.30.29.30:FF:000063">
    <property type="entry name" value="Phosphoinositide phospholipase C"/>
    <property type="match status" value="1"/>
</dbReference>
<keyword evidence="13" id="KW-0479">Metal-binding</keyword>
<dbReference type="InterPro" id="IPR019594">
    <property type="entry name" value="Glu/Gly-bd"/>
</dbReference>
<evidence type="ECO:0000256" key="32">
    <source>
        <dbReference type="ARBA" id="ARBA00034104"/>
    </source>
</evidence>
<comment type="subcellular location">
    <subcellularLocation>
        <location evidence="3">Cytoplasm</location>
    </subcellularLocation>
    <subcellularLocation>
        <location evidence="32">Postsynaptic cell membrane</location>
        <topology evidence="32">Multi-pass membrane protein</topology>
    </subcellularLocation>
</comment>
<feature type="domain" description="C2" evidence="38">
    <location>
        <begin position="733"/>
        <end position="862"/>
    </location>
</feature>
<dbReference type="FunFam" id="2.60.40.150:FF:000018">
    <property type="entry name" value="Phosphoinositide phospholipase C"/>
    <property type="match status" value="1"/>
</dbReference>
<dbReference type="Pfam" id="PF09279">
    <property type="entry name" value="EF-hand_like"/>
    <property type="match status" value="1"/>
</dbReference>
<evidence type="ECO:0000256" key="10">
    <source>
        <dbReference type="ARBA" id="ARBA00022553"/>
    </source>
</evidence>
<dbReference type="SUPFAM" id="SSF50729">
    <property type="entry name" value="PH domain-like"/>
    <property type="match status" value="1"/>
</dbReference>
<dbReference type="Pfam" id="PF16457">
    <property type="entry name" value="PH_12"/>
    <property type="match status" value="1"/>
</dbReference>
<keyword evidence="18" id="KW-0106">Calcium</keyword>
<dbReference type="FunFam" id="1.10.238.10:FF:000005">
    <property type="entry name" value="Phosphoinositide phospholipase C"/>
    <property type="match status" value="1"/>
</dbReference>
<feature type="compositionally biased region" description="Acidic residues" evidence="35">
    <location>
        <begin position="1417"/>
        <end position="1428"/>
    </location>
</feature>
<evidence type="ECO:0000256" key="4">
    <source>
        <dbReference type="ARBA" id="ARBA00008685"/>
    </source>
</evidence>
<comment type="cofactor">
    <cofactor evidence="2">
        <name>Ca(2+)</name>
        <dbReference type="ChEBI" id="CHEBI:29108"/>
    </cofactor>
</comment>
<evidence type="ECO:0000256" key="2">
    <source>
        <dbReference type="ARBA" id="ARBA00001913"/>
    </source>
</evidence>
<dbReference type="SMART" id="SM00054">
    <property type="entry name" value="EFh"/>
    <property type="match status" value="2"/>
</dbReference>
<dbReference type="SUPFAM" id="SSF53850">
    <property type="entry name" value="Periplasmic binding protein-like II"/>
    <property type="match status" value="1"/>
</dbReference>
<dbReference type="InterPro" id="IPR018247">
    <property type="entry name" value="EF_Hand_1_Ca_BS"/>
</dbReference>
<keyword evidence="11" id="KW-0645">Protease</keyword>
<dbReference type="PROSITE" id="PS50222">
    <property type="entry name" value="EF_HAND_2"/>
    <property type="match status" value="2"/>
</dbReference>
<keyword evidence="12 36" id="KW-0812">Transmembrane</keyword>
<comment type="catalytic activity">
    <reaction evidence="31">
        <text>a 1,2-diacyl-sn-glycero-3-phospho-(1D-myo-inositol-4,5-bisphosphate) + H2O = 1D-myo-inositol 1,4,5-trisphosphate + a 1,2-diacyl-sn-glycerol + H(+)</text>
        <dbReference type="Rhea" id="RHEA:33179"/>
        <dbReference type="ChEBI" id="CHEBI:15377"/>
        <dbReference type="ChEBI" id="CHEBI:15378"/>
        <dbReference type="ChEBI" id="CHEBI:17815"/>
        <dbReference type="ChEBI" id="CHEBI:58456"/>
        <dbReference type="ChEBI" id="CHEBI:203600"/>
        <dbReference type="EC" id="3.1.4.11"/>
    </reaction>
    <physiologicalReaction direction="left-to-right" evidence="31">
        <dbReference type="Rhea" id="RHEA:33180"/>
    </physiologicalReaction>
</comment>
<keyword evidence="9" id="KW-0963">Cytoplasm</keyword>
<dbReference type="GO" id="GO:0006508">
    <property type="term" value="P:proteolysis"/>
    <property type="evidence" value="ECO:0007669"/>
    <property type="project" value="UniProtKB-KW"/>
</dbReference>
<evidence type="ECO:0000256" key="24">
    <source>
        <dbReference type="ARBA" id="ARBA00023136"/>
    </source>
</evidence>
<dbReference type="InterPro" id="IPR045785">
    <property type="entry name" value="Dpp_8/9_N"/>
</dbReference>
<feature type="domain" description="PI-PLC Y-box" evidence="39">
    <location>
        <begin position="619"/>
        <end position="732"/>
    </location>
</feature>
<dbReference type="Pfam" id="PF00387">
    <property type="entry name" value="PI-PLC-Y"/>
    <property type="match status" value="1"/>
</dbReference>
<keyword evidence="15" id="KW-0677">Repeat</keyword>
<evidence type="ECO:0000313" key="41">
    <source>
        <dbReference type="EMBL" id="KAG7332188.1"/>
    </source>
</evidence>
<name>A0A9D3P3D9_9TELE</name>
<dbReference type="GO" id="GO:0004435">
    <property type="term" value="F:phosphatidylinositol-4,5-bisphosphate phospholipase C activity"/>
    <property type="evidence" value="ECO:0007669"/>
    <property type="project" value="UniProtKB-EC"/>
</dbReference>
<evidence type="ECO:0000256" key="14">
    <source>
        <dbReference type="ARBA" id="ARBA00022729"/>
    </source>
</evidence>
<dbReference type="CDD" id="cd16221">
    <property type="entry name" value="EFh_PI-PLCeta2"/>
    <property type="match status" value="1"/>
</dbReference>
<dbReference type="Pfam" id="PF19520">
    <property type="entry name" value="Dpp_8_9_N"/>
    <property type="match status" value="1"/>
</dbReference>
<dbReference type="PANTHER" id="PTHR10336">
    <property type="entry name" value="PHOSPHOINOSITIDE-SPECIFIC PHOSPHOLIPASE C FAMILY PROTEIN"/>
    <property type="match status" value="1"/>
</dbReference>
<dbReference type="EC" id="3.1.4.11" evidence="34"/>
<dbReference type="SMART" id="SM00233">
    <property type="entry name" value="PH"/>
    <property type="match status" value="1"/>
</dbReference>
<proteinExistence type="inferred from homology"/>
<dbReference type="OrthoDB" id="269822at2759"/>
<dbReference type="Pfam" id="PF00168">
    <property type="entry name" value="C2"/>
    <property type="match status" value="1"/>
</dbReference>
<dbReference type="CDD" id="cd13685">
    <property type="entry name" value="PBP2_iGluR_non_NMDA_like"/>
    <property type="match status" value="1"/>
</dbReference>
<feature type="transmembrane region" description="Helical" evidence="36">
    <location>
        <begin position="1665"/>
        <end position="1684"/>
    </location>
</feature>
<evidence type="ECO:0000256" key="12">
    <source>
        <dbReference type="ARBA" id="ARBA00022692"/>
    </source>
</evidence>
<dbReference type="InterPro" id="IPR000909">
    <property type="entry name" value="PLipase_C_PInositol-sp_X_dom"/>
</dbReference>
<dbReference type="InterPro" id="IPR015359">
    <property type="entry name" value="PLC_EF-hand-like"/>
</dbReference>
<feature type="region of interest" description="Disordered" evidence="35">
    <location>
        <begin position="921"/>
        <end position="996"/>
    </location>
</feature>
<keyword evidence="21" id="KW-0770">Synapse</keyword>
<dbReference type="FunFam" id="3.20.20.190:FF:000006">
    <property type="entry name" value="Phosphoinositide phospholipase C"/>
    <property type="match status" value="1"/>
</dbReference>
<dbReference type="Gene3D" id="2.140.10.30">
    <property type="entry name" value="Dipeptidylpeptidase IV, N-terminal domain"/>
    <property type="match status" value="1"/>
</dbReference>
<dbReference type="Pfam" id="PF00326">
    <property type="entry name" value="Peptidase_S9"/>
    <property type="match status" value="1"/>
</dbReference>
<keyword evidence="6" id="KW-0031">Aminopeptidase</keyword>
<evidence type="ECO:0000256" key="20">
    <source>
        <dbReference type="ARBA" id="ARBA00022989"/>
    </source>
</evidence>
<keyword evidence="17" id="KW-0720">Serine protease</keyword>
<dbReference type="SMART" id="SM00149">
    <property type="entry name" value="PLCYc"/>
    <property type="match status" value="1"/>
</dbReference>
<feature type="compositionally biased region" description="Basic residues" evidence="35">
    <location>
        <begin position="571"/>
        <end position="582"/>
    </location>
</feature>
<gene>
    <name evidence="41" type="ORF">KOW79_004022</name>
</gene>
<evidence type="ECO:0000256" key="25">
    <source>
        <dbReference type="ARBA" id="ARBA00023170"/>
    </source>
</evidence>
<feature type="region of interest" description="Disordered" evidence="35">
    <location>
        <begin position="1253"/>
        <end position="1287"/>
    </location>
</feature>
<dbReference type="GO" id="GO:0015276">
    <property type="term" value="F:ligand-gated monoatomic ion channel activity"/>
    <property type="evidence" value="ECO:0007669"/>
    <property type="project" value="InterPro"/>
</dbReference>
<dbReference type="GO" id="GO:0051209">
    <property type="term" value="P:release of sequestered calcium ion into cytosol"/>
    <property type="evidence" value="ECO:0007669"/>
    <property type="project" value="TreeGrafter"/>
</dbReference>
<evidence type="ECO:0000256" key="36">
    <source>
        <dbReference type="SAM" id="Phobius"/>
    </source>
</evidence>
<dbReference type="GO" id="GO:0005737">
    <property type="term" value="C:cytoplasm"/>
    <property type="evidence" value="ECO:0007669"/>
    <property type="project" value="UniProtKB-SubCell"/>
</dbReference>
<dbReference type="PROSITE" id="PS50003">
    <property type="entry name" value="PH_DOMAIN"/>
    <property type="match status" value="1"/>
</dbReference>
<dbReference type="PROSITE" id="PS50008">
    <property type="entry name" value="PIPLC_Y_DOMAIN"/>
    <property type="match status" value="1"/>
</dbReference>
<dbReference type="PROSITE" id="PS50004">
    <property type="entry name" value="C2"/>
    <property type="match status" value="1"/>
</dbReference>
<dbReference type="Proteomes" id="UP000824219">
    <property type="component" value="Linkage Group LG05"/>
</dbReference>
<dbReference type="Gene3D" id="3.40.190.10">
    <property type="entry name" value="Periplasmic binding protein-like II"/>
    <property type="match status" value="3"/>
</dbReference>
<evidence type="ECO:0000256" key="22">
    <source>
        <dbReference type="ARBA" id="ARBA00023065"/>
    </source>
</evidence>
<dbReference type="SUPFAM" id="SSF47473">
    <property type="entry name" value="EF-hand"/>
    <property type="match status" value="1"/>
</dbReference>
<evidence type="ECO:0000256" key="5">
    <source>
        <dbReference type="ARBA" id="ARBA00010036"/>
    </source>
</evidence>
<keyword evidence="24 36" id="KW-0472">Membrane</keyword>
<dbReference type="InterPro" id="IPR001192">
    <property type="entry name" value="PI-PLC_fam"/>
</dbReference>
<dbReference type="InterPro" id="IPR000008">
    <property type="entry name" value="C2_dom"/>
</dbReference>
<dbReference type="InterPro" id="IPR002469">
    <property type="entry name" value="Peptidase_S9B_N"/>
</dbReference>
<evidence type="ECO:0000256" key="34">
    <source>
        <dbReference type="RuleBase" id="RU361133"/>
    </source>
</evidence>
<evidence type="ECO:0000256" key="3">
    <source>
        <dbReference type="ARBA" id="ARBA00004496"/>
    </source>
</evidence>
<feature type="compositionally biased region" description="Low complexity" evidence="35">
    <location>
        <begin position="1259"/>
        <end position="1278"/>
    </location>
</feature>
<dbReference type="PROSITE" id="PS50007">
    <property type="entry name" value="PIPLC_X_DOMAIN"/>
    <property type="match status" value="1"/>
</dbReference>
<evidence type="ECO:0000256" key="23">
    <source>
        <dbReference type="ARBA" id="ARBA00023098"/>
    </source>
</evidence>
<keyword evidence="20 36" id="KW-1133">Transmembrane helix</keyword>
<keyword evidence="26" id="KW-0325">Glycoprotein</keyword>
<evidence type="ECO:0000313" key="42">
    <source>
        <dbReference type="Proteomes" id="UP000824219"/>
    </source>
</evidence>
<dbReference type="GO" id="GO:0045211">
    <property type="term" value="C:postsynaptic membrane"/>
    <property type="evidence" value="ECO:0007669"/>
    <property type="project" value="UniProtKB-SubCell"/>
</dbReference>
<feature type="region of interest" description="Disordered" evidence="35">
    <location>
        <begin position="1013"/>
        <end position="1068"/>
    </location>
</feature>
<evidence type="ECO:0000256" key="8">
    <source>
        <dbReference type="ARBA" id="ARBA00022475"/>
    </source>
</evidence>
<dbReference type="Gene3D" id="2.60.40.150">
    <property type="entry name" value="C2 domain"/>
    <property type="match status" value="1"/>
</dbReference>
<dbReference type="GO" id="GO:0008236">
    <property type="term" value="F:serine-type peptidase activity"/>
    <property type="evidence" value="ECO:0007669"/>
    <property type="project" value="UniProtKB-KW"/>
</dbReference>
<dbReference type="GO" id="GO:0004177">
    <property type="term" value="F:aminopeptidase activity"/>
    <property type="evidence" value="ECO:0007669"/>
    <property type="project" value="UniProtKB-KW"/>
</dbReference>
<evidence type="ECO:0000256" key="18">
    <source>
        <dbReference type="ARBA" id="ARBA00022837"/>
    </source>
</evidence>
<dbReference type="SMART" id="SM00239">
    <property type="entry name" value="C2"/>
    <property type="match status" value="1"/>
</dbReference>
<dbReference type="Gene3D" id="3.20.20.190">
    <property type="entry name" value="Phosphatidylinositol (PI) phosphodiesterase"/>
    <property type="match status" value="2"/>
</dbReference>
<evidence type="ECO:0000256" key="6">
    <source>
        <dbReference type="ARBA" id="ARBA00022438"/>
    </source>
</evidence>
<dbReference type="InterPro" id="IPR001320">
    <property type="entry name" value="Iontro_rcpt_C"/>
</dbReference>
<feature type="compositionally biased region" description="Basic and acidic residues" evidence="35">
    <location>
        <begin position="532"/>
        <end position="546"/>
    </location>
</feature>
<feature type="compositionally biased region" description="Low complexity" evidence="35">
    <location>
        <begin position="1433"/>
        <end position="1443"/>
    </location>
</feature>
<keyword evidence="30" id="KW-0407">Ion channel</keyword>
<feature type="region of interest" description="Disordered" evidence="35">
    <location>
        <begin position="511"/>
        <end position="613"/>
    </location>
</feature>
<organism evidence="41 42">
    <name type="scientific">Hemibagrus wyckioides</name>
    <dbReference type="NCBI Taxonomy" id="337641"/>
    <lineage>
        <taxon>Eukaryota</taxon>
        <taxon>Metazoa</taxon>
        <taxon>Chordata</taxon>
        <taxon>Craniata</taxon>
        <taxon>Vertebrata</taxon>
        <taxon>Euteleostomi</taxon>
        <taxon>Actinopterygii</taxon>
        <taxon>Neopterygii</taxon>
        <taxon>Teleostei</taxon>
        <taxon>Ostariophysi</taxon>
        <taxon>Siluriformes</taxon>
        <taxon>Bagridae</taxon>
        <taxon>Hemibagrus</taxon>
    </lineage>
</organism>
<keyword evidence="16 34" id="KW-0378">Hydrolase</keyword>
<feature type="compositionally biased region" description="Basic and acidic residues" evidence="35">
    <location>
        <begin position="942"/>
        <end position="956"/>
    </location>
</feature>
<keyword evidence="10" id="KW-0597">Phosphoprotein</keyword>
<comment type="catalytic activity">
    <reaction evidence="1">
        <text>Release of an N-terminal dipeptide, Xaa-Yaa-|-Zaa-, from a polypeptide, preferentially when Yaa is Pro, provided Zaa is neither Pro nor hydroxyproline.</text>
        <dbReference type="EC" id="3.4.14.5"/>
    </reaction>
</comment>
<dbReference type="FunFam" id="3.40.190.10:FF:000364">
    <property type="entry name" value="Si:dkey-183j2.10"/>
    <property type="match status" value="1"/>
</dbReference>
<feature type="region of interest" description="Disordered" evidence="35">
    <location>
        <begin position="1326"/>
        <end position="1353"/>
    </location>
</feature>
<comment type="similarity">
    <text evidence="5">Belongs to the peptidase S9B family. DPPIV subfamily.</text>
</comment>
<evidence type="ECO:0000256" key="30">
    <source>
        <dbReference type="ARBA" id="ARBA00023303"/>
    </source>
</evidence>
<comment type="similarity">
    <text evidence="4">Belongs to the glutamate-gated ion channel (TC 1.A.10.1) family.</text>
</comment>
<evidence type="ECO:0000256" key="27">
    <source>
        <dbReference type="ARBA" id="ARBA00023224"/>
    </source>
</evidence>
<evidence type="ECO:0000256" key="19">
    <source>
        <dbReference type="ARBA" id="ARBA00022963"/>
    </source>
</evidence>
<dbReference type="GO" id="GO:0048015">
    <property type="term" value="P:phosphatidylinositol-mediated signaling"/>
    <property type="evidence" value="ECO:0007669"/>
    <property type="project" value="TreeGrafter"/>
</dbReference>
<evidence type="ECO:0000256" key="9">
    <source>
        <dbReference type="ARBA" id="ARBA00022490"/>
    </source>
</evidence>
<dbReference type="CDD" id="cd13364">
    <property type="entry name" value="PH_PLC_eta"/>
    <property type="match status" value="1"/>
</dbReference>
<evidence type="ECO:0000256" key="21">
    <source>
        <dbReference type="ARBA" id="ARBA00023018"/>
    </source>
</evidence>
<feature type="region of interest" description="Disordered" evidence="35">
    <location>
        <begin position="1491"/>
        <end position="1513"/>
    </location>
</feature>
<dbReference type="SUPFAM" id="SSF51695">
    <property type="entry name" value="PLC-like phosphodiesterases"/>
    <property type="match status" value="1"/>
</dbReference>
<evidence type="ECO:0000256" key="11">
    <source>
        <dbReference type="ARBA" id="ARBA00022670"/>
    </source>
</evidence>
<dbReference type="InterPro" id="IPR046971">
    <property type="entry name" value="PLC-eta2_EFh"/>
</dbReference>
<feature type="region of interest" description="Disordered" evidence="35">
    <location>
        <begin position="1399"/>
        <end position="1443"/>
    </location>
</feature>
<evidence type="ECO:0000256" key="31">
    <source>
        <dbReference type="ARBA" id="ARBA00023674"/>
    </source>
</evidence>
<dbReference type="FunFam" id="1.10.238.10:FF:000036">
    <property type="entry name" value="Phosphoinositide phospholipase C"/>
    <property type="match status" value="1"/>
</dbReference>
<sequence>MEDFSNIRSLSPEEVEKCMSLMQTGTQMVKLRGGSKGLVRYFFVDEHKSCIRWRPSRKNERAKISIDLIREVREGKQSEIFQRYADGSFDPNCCFSIYYGEHMESLDLVSGTGEEARTWITGLKYLMAGISDEDMYCSVYFLSLFTMFFSLTACVTWLKQTFTEADKNGDGSLSISEVLQLLHKLNVNLPRQKVKQMFKEADTDDNQGTLGFDEFCSFYKMMSTRRDLYLLMLTYSNHKDHLDTDDLARFLEIEQKMVRVTKEHCLEIVAKFEPCPENQKQGVLGIDGFTNYMRSPAGDIFNPEHYEVNQDMTQPLCKYFIASSHNTYLMGDQLMSQSRVDMYSWVLQAGCRCVEVDCWDGQDGEPIVHHGYTLTSKILFKDVIETINKYAFVKNPYPVILSIENHCSVPQQKKMAQYLVEILGEQLDLSSVKADESGLLPSPDSLKGKILVKGKKLPPNIDENAEEGDVSDEDSADEMEDDCKLMNGDTSVNRKQVENVAKKKLDSLMKESKIRDREDPDSFTIAALPPSAKRDEKTAMKGKGDETTDTGDESSPSTNKRLARSFMGSFSRRKKKTSKLKKTSSFEDTDTDQESSSSASKVPVHHSRRKKTMKLSRALSDLVKYTKSVAMQDLETQGSSSWLVSSLSETKAHQLMQQKPAQFVRFNQRQLSRIYPSSYRVDSSNFNPQPFWNTGCHLVALNYQSEGRVLQLNRAKFNSNGNCGYVLKPKCMCEGPFNPMLEDPLPGETRKQLVVKIISGQQLPKPKDSMLGDRGEIIDPFVEVEVIGLPIDCCKEQTRVVDDNGFNPMWEETLVFTVHMPEITLVRFLVWDHDPIGQDFIGQRTIAFNSMMPGYRHVYLEGMEEASIFVHVSVNDITGKARPASSIKGLFHRNPKQASLDSHAAALHSRKPAFGAHLLRRTASAPTKGQPKVKRGFPEISIDTKDCSSEGASSERESEEGPAAHPNGDPAASARPWEHGTNGQLHPDDGTDHSTVQRPIPYLHVLESIAEEYQQKSSSTSMCSPTHTSEHSTSDVLHLSPPSTAITTSKVDNHNPVKSNEDKLPVPTQCPIPNDSRGEGHLNTSLSMNYLDIGSNKPLAPEQAVGEEMSFGGNILPDATVKIGQTLKAETAPELATVNSSQMVQAKKTLIHKDIEQGLFAVTRTPVRRTKSDGQVRAVCPVDEQSAVPHVSIDATINDRLWSKLDPSTHRDSVSSSSSISSNDTVIDLSLPNLARKSLTCLRAARDCHDSQDSMTNWSCPSRSTTTSSTLCVSKSKSNPNLRDGQMCEPVDELLPRQLGNEHDNKRLMQRRHTWSRLYIEGLKQSSSASSKRATTPAPKDINGGSKSKSLGDLTSEDIVCNFDSKYRSISRSFVVRPTRQQRSPKKPQDDLMERLKKLTDVEPLTSSDFTTHLQDSEADEKEAEQEEAPPLRRSSSRSQSRVRYIANRARQAQERQRLQSLLRGSNSPIEERGIPEGACSITRSPCATLDLLSQLPPGPPQQSPRSPDTDCKAGAENNIMAYLGLLFVAAVVHICTAEPQPLKVTTIKQEPYTMSKGTEFEGFCMDLLSALAEKLSFKYNVRLVKDGKYGTKDERGNWAGMIGEVVRGEADLAMAPLTLTAVRELAVDMTKPFMQTGLSFVMRKDTASEDSQYLSFLTLFSSEMWISLLVAYLLTSFCIFLVARISPSEWSQPQTEENHFTISHSFWYTVGALTLQGAGPHPKSFSGRVITAIWWLFSLVVLACYFANLSSWLHMDSKQLSIKSFEDLVNQNVIDYGTIKGSSSLAFFKNSNNPTYRRIYENMERKQSYAQTMEEGIRMSQEGKYAFIGESVSLDLAVARYCNLMRCPEVIGMRGYSIAVPIGFPMLKNLSVAILQLSESGELDYLRNKWWASSCMEENAQASSLKPSSLKGVFLLLALGLGLGLVLAIMELTAKSRNIANTQQKSCCSVLTSELGYPCCQILWRLVCRLMYRVKRVKLEDENEGSWKSFAAVKMTAVDDLSDSTEVVEMEDVPSQFYVEKHSWDGLREIIHGSRKYSGMIVNKAPHDFQFVQKNDELSPHSHRLYYLGMPYGSRENSLLYSEIPKKIRKEALLVLSWKQMLDHFQATPQHGVYSREEELLRERKRLGVFGITSYDYHAQSGLFLFQASNSLFYCHDGGHNGFIQAAPMKPVEIKTQCSGIRMDPKICPGEPSFIAFINNNDVWVTNIETGEERRLTFCHKGLNNVKDDPKSAGVATFVIQEEFDRFTGYWWCPTVSEDADGCKTMRMLYEEVDESEVEIIHVPSPALEERKADVYRYPRTGSNNPRISLKLVEIRTDANGEIVRAENKELVLPFNTLFPGAEYIARAGWTKDGKYAWAVLLDRSQQKLQLVLLPPALFLSVSPEDPQWEEHVAAMPEGVHPYIIYEEVTDIWINVHDIFYPFVQTSNDEITFLWVNESKTGFCHLYRVTSLLQPGCHQWSRDYSPAEDDFKCQIKEEVTITSGEWEVLARHGSKIWVNEDTKLVYFQGTKDTPLEHHLYVVSYETPGDIVRLTKPGFSHSCSVSQNFDMFISHYSNVSTPPCVHVYKLVGSDSDPLHKEPEFWASMMEAAGCPADYVPPEIFSFPAKSGFELYGMLYKPHNLKPGKKHPAILFVYGGPQVQLVNNSYKGVKYLRLNTLASLGYAVVVIDGRGSCQRGLKFEGALKNKMGQVEIEDQVEGLQYVADKYKFIDLSRVAIHGWSYGGFLSLMGLIRRPNVFKVAIAGAPVTVWMAYDTGYTERYMDVPENNQQGYEAGSVALHVDKLPNEPNRLLILHGFLDENVHFFHTNFLVSQLIRAGKPYQLQIYPNERHSIRCPESGEHYEIMLLHFLQQHL</sequence>
<dbReference type="InterPro" id="IPR002048">
    <property type="entry name" value="EF_hand_dom"/>
</dbReference>
<evidence type="ECO:0000259" key="40">
    <source>
        <dbReference type="PROSITE" id="PS50222"/>
    </source>
</evidence>
<keyword evidence="42" id="KW-1185">Reference proteome</keyword>
<feature type="compositionally biased region" description="Polar residues" evidence="35">
    <location>
        <begin position="1041"/>
        <end position="1050"/>
    </location>
</feature>
<dbReference type="SMART" id="SM00918">
    <property type="entry name" value="Lig_chan-Glu_bd"/>
    <property type="match status" value="1"/>
</dbReference>
<evidence type="ECO:0000256" key="15">
    <source>
        <dbReference type="ARBA" id="ARBA00022737"/>
    </source>
</evidence>
<dbReference type="GO" id="GO:0046488">
    <property type="term" value="P:phosphatidylinositol metabolic process"/>
    <property type="evidence" value="ECO:0007669"/>
    <property type="project" value="TreeGrafter"/>
</dbReference>
<evidence type="ECO:0000259" key="39">
    <source>
        <dbReference type="PROSITE" id="PS50008"/>
    </source>
</evidence>
<feature type="compositionally biased region" description="Acidic residues" evidence="35">
    <location>
        <begin position="463"/>
        <end position="481"/>
    </location>
</feature>
<evidence type="ECO:0000256" key="29">
    <source>
        <dbReference type="ARBA" id="ARBA00023286"/>
    </source>
</evidence>
<dbReference type="SMART" id="SM00148">
    <property type="entry name" value="PLCXc"/>
    <property type="match status" value="1"/>
</dbReference>
<dbReference type="EMBL" id="JAHKSW010000005">
    <property type="protein sequence ID" value="KAG7332188.1"/>
    <property type="molecule type" value="Genomic_DNA"/>
</dbReference>
<feature type="domain" description="EF-hand" evidence="40">
    <location>
        <begin position="153"/>
        <end position="188"/>
    </location>
</feature>
<evidence type="ECO:0000256" key="13">
    <source>
        <dbReference type="ARBA" id="ARBA00022723"/>
    </source>
</evidence>
<keyword evidence="19 34" id="KW-0442">Lipid degradation</keyword>
<feature type="compositionally biased region" description="Basic and acidic residues" evidence="35">
    <location>
        <begin position="511"/>
        <end position="520"/>
    </location>
</feature>
<dbReference type="PROSITE" id="PS00018">
    <property type="entry name" value="EF_HAND_1"/>
    <property type="match status" value="1"/>
</dbReference>
<feature type="compositionally biased region" description="Polar residues" evidence="35">
    <location>
        <begin position="1405"/>
        <end position="1414"/>
    </location>
</feature>
<dbReference type="SMART" id="SM00079">
    <property type="entry name" value="PBPe"/>
    <property type="match status" value="1"/>
</dbReference>
<comment type="caution">
    <text evidence="41">The sequence shown here is derived from an EMBL/GenBank/DDBJ whole genome shotgun (WGS) entry which is preliminary data.</text>
</comment>
<keyword evidence="29" id="KW-1071">Ligand-gated ion channel</keyword>